<dbReference type="Pfam" id="PF00004">
    <property type="entry name" value="AAA"/>
    <property type="match status" value="1"/>
</dbReference>
<keyword evidence="3 10" id="KW-0645">Protease</keyword>
<accession>A0A938B1X2</accession>
<dbReference type="FunFam" id="3.30.230.10:FF:000019">
    <property type="entry name" value="Lon protease homolog 2, peroxisomal"/>
    <property type="match status" value="1"/>
</dbReference>
<evidence type="ECO:0000256" key="2">
    <source>
        <dbReference type="ARBA" id="ARBA00022490"/>
    </source>
</evidence>
<evidence type="ECO:0000256" key="6">
    <source>
        <dbReference type="ARBA" id="ARBA00022825"/>
    </source>
</evidence>
<dbReference type="Gene3D" id="2.30.130.40">
    <property type="entry name" value="LON domain-like"/>
    <property type="match status" value="1"/>
</dbReference>
<dbReference type="Gene3D" id="1.20.5.5270">
    <property type="match status" value="1"/>
</dbReference>
<evidence type="ECO:0000259" key="16">
    <source>
        <dbReference type="PROSITE" id="PS51786"/>
    </source>
</evidence>
<name>A0A938B1X2_UNCTE</name>
<dbReference type="PROSITE" id="PS51786">
    <property type="entry name" value="LON_PROTEOLYTIC"/>
    <property type="match status" value="1"/>
</dbReference>
<dbReference type="SMART" id="SM00382">
    <property type="entry name" value="AAA"/>
    <property type="match status" value="1"/>
</dbReference>
<dbReference type="Pfam" id="PF22667">
    <property type="entry name" value="Lon_lid"/>
    <property type="match status" value="1"/>
</dbReference>
<dbReference type="SMART" id="SM00464">
    <property type="entry name" value="LON"/>
    <property type="match status" value="1"/>
</dbReference>
<evidence type="ECO:0000313" key="18">
    <source>
        <dbReference type="EMBL" id="MBM3223561.1"/>
    </source>
</evidence>
<dbReference type="InterPro" id="IPR015947">
    <property type="entry name" value="PUA-like_sf"/>
</dbReference>
<evidence type="ECO:0000313" key="19">
    <source>
        <dbReference type="Proteomes" id="UP000712673"/>
    </source>
</evidence>
<sequence>MANFMQPDAQTTRLTTIPSDLPILPLRSTLAYPFSVMPLAIGIPRSIRLIEEALQGDRLIGLVGMPDGKVEEPMPGQMYETGTMANIQNVSRGQDNTLQVVVQGIERFRIAEWIQTTPYLRARVTLATDLIESDVETEALQATLRDLAQQVVALSPHVPRELRDFLGQVHDARLLVYMVAAIARLDVSEGQQILEMDSVKEKFQRLITHLTHEKEILSIRHKIQTEAREEMDKAQREYYLRQQLKALQKELGETDESRATAEDYRQKIEAALLPEEARQEALRELKRLESLPPQAAEYGIIKTYLDWLVQLPWNVLSADQFDIPHARTVLDEDHYDLQEVKDRILEFLAVRKLNAERHQPTETDTEPVTTSPTREAMGAILCFAGPPGVGKTSLGQSVARALGRKFTRMSLGGMRDEAEIRGHRRTYIGAMPGRIVQALKRAGTRNPVFMLDEIDKIGHDWRGDPSSALLEVLDPAQNKAFRDHYLDVDFDLSDVMFITTANQLETIPEPLRDRMEILQLDGYTEHEKVHIAQAYLVPRQRQANGLHPEEVTFTDEALRKITRDYTREAGVRNLERRIGTICRKVAVQITSQAQVAPLITPERVLEYLKHEPFVSELHEQLSLPGIATGLAVTATGGDILYIEATRMQGKGNLTLTGHLGDVMRESAQIAYSYVRAKAPELGVDAEAFANTDLHVHVPAGAIPKDGPSAGVAMVSAMTSLLTGRPVRHDVGMTGEITLRGRVLPVGGVKMKVLAAHRAGLTTVILPKRNEHDLEELPNDVRQELTFVPVEMIDEVLTTALQPVVEPALAL</sequence>
<dbReference type="EC" id="3.4.21.53" evidence="10 11"/>
<dbReference type="GO" id="GO:0005524">
    <property type="term" value="F:ATP binding"/>
    <property type="evidence" value="ECO:0007669"/>
    <property type="project" value="UniProtKB-UniRule"/>
</dbReference>
<comment type="subcellular location">
    <subcellularLocation>
        <location evidence="1 10 11">Cytoplasm</location>
    </subcellularLocation>
</comment>
<dbReference type="InterPro" id="IPR003593">
    <property type="entry name" value="AAA+_ATPase"/>
</dbReference>
<dbReference type="FunFam" id="3.40.50.300:FF:000021">
    <property type="entry name" value="Lon protease homolog"/>
    <property type="match status" value="1"/>
</dbReference>
<reference evidence="18" key="1">
    <citation type="submission" date="2019-03" db="EMBL/GenBank/DDBJ databases">
        <title>Lake Tanganyika Metagenome-Assembled Genomes (MAGs).</title>
        <authorList>
            <person name="Tran P."/>
        </authorList>
    </citation>
    <scope>NUCLEOTIDE SEQUENCE</scope>
    <source>
        <strain evidence="18">K_DeepCast_65m_m2_066</strain>
    </source>
</reference>
<dbReference type="InterPro" id="IPR008269">
    <property type="entry name" value="Lon_proteolytic"/>
</dbReference>
<dbReference type="Pfam" id="PF05362">
    <property type="entry name" value="Lon_C"/>
    <property type="match status" value="1"/>
</dbReference>
<feature type="domain" description="Lon proteolytic" evidence="16">
    <location>
        <begin position="621"/>
        <end position="802"/>
    </location>
</feature>
<dbReference type="SUPFAM" id="SSF88697">
    <property type="entry name" value="PUA domain-like"/>
    <property type="match status" value="1"/>
</dbReference>
<dbReference type="Proteomes" id="UP000712673">
    <property type="component" value="Unassembled WGS sequence"/>
</dbReference>
<dbReference type="GO" id="GO:0005737">
    <property type="term" value="C:cytoplasm"/>
    <property type="evidence" value="ECO:0007669"/>
    <property type="project" value="UniProtKB-SubCell"/>
</dbReference>
<evidence type="ECO:0000256" key="12">
    <source>
        <dbReference type="PIRSR" id="PIRSR001174-1"/>
    </source>
</evidence>
<dbReference type="GO" id="GO:0004252">
    <property type="term" value="F:serine-type endopeptidase activity"/>
    <property type="evidence" value="ECO:0007669"/>
    <property type="project" value="UniProtKB-UniRule"/>
</dbReference>
<protein>
    <recommendedName>
        <fullName evidence="10 11">Lon protease</fullName>
        <ecNumber evidence="10 11">3.4.21.53</ecNumber>
    </recommendedName>
    <alternativeName>
        <fullName evidence="10">ATP-dependent protease La</fullName>
    </alternativeName>
</protein>
<gene>
    <name evidence="10 18" type="primary">lon</name>
    <name evidence="18" type="ORF">FJZ47_07150</name>
</gene>
<keyword evidence="6 10" id="KW-0720">Serine protease</keyword>
<dbReference type="Pfam" id="PF02190">
    <property type="entry name" value="LON_substr_bdg"/>
    <property type="match status" value="1"/>
</dbReference>
<feature type="domain" description="Lon N-terminal" evidence="17">
    <location>
        <begin position="21"/>
        <end position="214"/>
    </location>
</feature>
<comment type="caution">
    <text evidence="18">The sequence shown here is derived from an EMBL/GenBank/DDBJ whole genome shotgun (WGS) entry which is preliminary data.</text>
</comment>
<dbReference type="Gene3D" id="3.40.50.300">
    <property type="entry name" value="P-loop containing nucleotide triphosphate hydrolases"/>
    <property type="match status" value="1"/>
</dbReference>
<dbReference type="GO" id="GO:0034605">
    <property type="term" value="P:cellular response to heat"/>
    <property type="evidence" value="ECO:0007669"/>
    <property type="project" value="UniProtKB-UniRule"/>
</dbReference>
<keyword evidence="7 10" id="KW-0067">ATP-binding</keyword>
<keyword evidence="4 10" id="KW-0547">Nucleotide-binding</keyword>
<evidence type="ECO:0000256" key="14">
    <source>
        <dbReference type="PROSITE-ProRule" id="PRU01122"/>
    </source>
</evidence>
<dbReference type="InterPro" id="IPR054594">
    <property type="entry name" value="Lon_lid"/>
</dbReference>
<dbReference type="Gene3D" id="3.30.230.10">
    <property type="match status" value="1"/>
</dbReference>
<dbReference type="PRINTS" id="PR00830">
    <property type="entry name" value="ENDOLAPTASE"/>
</dbReference>
<dbReference type="InterPro" id="IPR020568">
    <property type="entry name" value="Ribosomal_Su5_D2-typ_SF"/>
</dbReference>
<evidence type="ECO:0000256" key="13">
    <source>
        <dbReference type="PIRSR" id="PIRSR001174-2"/>
    </source>
</evidence>
<dbReference type="Gene3D" id="1.20.58.1480">
    <property type="match status" value="1"/>
</dbReference>
<dbReference type="PROSITE" id="PS51787">
    <property type="entry name" value="LON_N"/>
    <property type="match status" value="1"/>
</dbReference>
<dbReference type="InterPro" id="IPR046336">
    <property type="entry name" value="Lon_prtase_N_sf"/>
</dbReference>
<dbReference type="NCBIfam" id="TIGR00763">
    <property type="entry name" value="lon"/>
    <property type="match status" value="1"/>
</dbReference>
<keyword evidence="2 10" id="KW-0963">Cytoplasm</keyword>
<dbReference type="PIRSF" id="PIRSF001174">
    <property type="entry name" value="Lon_proteas"/>
    <property type="match status" value="1"/>
</dbReference>
<dbReference type="SUPFAM" id="SSF52540">
    <property type="entry name" value="P-loop containing nucleoside triphosphate hydrolases"/>
    <property type="match status" value="1"/>
</dbReference>
<dbReference type="InterPro" id="IPR004815">
    <property type="entry name" value="Lon_bac/euk-typ"/>
</dbReference>
<dbReference type="InterPro" id="IPR003959">
    <property type="entry name" value="ATPase_AAA_core"/>
</dbReference>
<evidence type="ECO:0000256" key="1">
    <source>
        <dbReference type="ARBA" id="ARBA00004496"/>
    </source>
</evidence>
<comment type="induction">
    <text evidence="10">By heat shock.</text>
</comment>
<dbReference type="Gene3D" id="1.10.8.60">
    <property type="match status" value="1"/>
</dbReference>
<dbReference type="FunFam" id="1.20.5.5270:FF:000002">
    <property type="entry name" value="Lon protease homolog"/>
    <property type="match status" value="1"/>
</dbReference>
<dbReference type="GO" id="GO:0043565">
    <property type="term" value="F:sequence-specific DNA binding"/>
    <property type="evidence" value="ECO:0007669"/>
    <property type="project" value="UniProtKB-UniRule"/>
</dbReference>
<comment type="catalytic activity">
    <reaction evidence="9 10 11 14">
        <text>Hydrolysis of proteins in presence of ATP.</text>
        <dbReference type="EC" id="3.4.21.53"/>
    </reaction>
</comment>
<evidence type="ECO:0000259" key="17">
    <source>
        <dbReference type="PROSITE" id="PS51787"/>
    </source>
</evidence>
<dbReference type="SUPFAM" id="SSF54211">
    <property type="entry name" value="Ribosomal protein S5 domain 2-like"/>
    <property type="match status" value="1"/>
</dbReference>
<proteinExistence type="evidence at transcript level"/>
<dbReference type="GO" id="GO:0016887">
    <property type="term" value="F:ATP hydrolysis activity"/>
    <property type="evidence" value="ECO:0007669"/>
    <property type="project" value="UniProtKB-UniRule"/>
</dbReference>
<comment type="function">
    <text evidence="10">ATP-dependent serine protease that mediates the selective degradation of mutant and abnormal proteins as well as certain short-lived regulatory proteins. Required for cellular homeostasis and for survival from DNA damage and developmental changes induced by stress. Degrades polypeptides processively to yield small peptide fragments that are 5 to 10 amino acids long. Binds to DNA in a double-stranded, site-specific manner.</text>
</comment>
<dbReference type="InterPro" id="IPR014721">
    <property type="entry name" value="Ribsml_uS5_D2-typ_fold_subgr"/>
</dbReference>
<dbReference type="InterPro" id="IPR008268">
    <property type="entry name" value="Peptidase_S16_AS"/>
</dbReference>
<evidence type="ECO:0000256" key="11">
    <source>
        <dbReference type="PIRNR" id="PIRNR001174"/>
    </source>
</evidence>
<evidence type="ECO:0000256" key="10">
    <source>
        <dbReference type="HAMAP-Rule" id="MF_01973"/>
    </source>
</evidence>
<keyword evidence="8 10" id="KW-0346">Stress response</keyword>
<evidence type="ECO:0000256" key="4">
    <source>
        <dbReference type="ARBA" id="ARBA00022741"/>
    </source>
</evidence>
<feature type="binding site" evidence="10 13">
    <location>
        <begin position="385"/>
        <end position="392"/>
    </location>
    <ligand>
        <name>ATP</name>
        <dbReference type="ChEBI" id="CHEBI:30616"/>
    </ligand>
</feature>
<dbReference type="InterPro" id="IPR003111">
    <property type="entry name" value="Lon_prtase_N"/>
</dbReference>
<dbReference type="InterPro" id="IPR027543">
    <property type="entry name" value="Lon_bac"/>
</dbReference>
<evidence type="ECO:0000256" key="7">
    <source>
        <dbReference type="ARBA" id="ARBA00022840"/>
    </source>
</evidence>
<evidence type="ECO:0000256" key="15">
    <source>
        <dbReference type="RuleBase" id="RU000591"/>
    </source>
</evidence>
<dbReference type="CDD" id="cd19500">
    <property type="entry name" value="RecA-like_Lon"/>
    <property type="match status" value="1"/>
</dbReference>
<comment type="subunit">
    <text evidence="10 11">Homohexamer. Organized in a ring with a central cavity.</text>
</comment>
<dbReference type="GO" id="GO:0004176">
    <property type="term" value="F:ATP-dependent peptidase activity"/>
    <property type="evidence" value="ECO:0007669"/>
    <property type="project" value="UniProtKB-UniRule"/>
</dbReference>
<dbReference type="PANTHER" id="PTHR10046">
    <property type="entry name" value="ATP DEPENDENT LON PROTEASE FAMILY MEMBER"/>
    <property type="match status" value="1"/>
</dbReference>
<evidence type="ECO:0000256" key="3">
    <source>
        <dbReference type="ARBA" id="ARBA00022670"/>
    </source>
</evidence>
<dbReference type="PROSITE" id="PS01046">
    <property type="entry name" value="LON_SER"/>
    <property type="match status" value="1"/>
</dbReference>
<dbReference type="HAMAP" id="MF_01973">
    <property type="entry name" value="lon_bact"/>
    <property type="match status" value="1"/>
</dbReference>
<comment type="similarity">
    <text evidence="10 11 14 15">Belongs to the peptidase S16 family.</text>
</comment>
<dbReference type="AlphaFoldDB" id="A0A938B1X2"/>
<feature type="active site" evidence="10 12">
    <location>
        <position position="708"/>
    </location>
</feature>
<evidence type="ECO:0000256" key="8">
    <source>
        <dbReference type="ARBA" id="ARBA00023016"/>
    </source>
</evidence>
<keyword evidence="5 10" id="KW-0378">Hydrolase</keyword>
<dbReference type="EMBL" id="VGLS01000162">
    <property type="protein sequence ID" value="MBM3223561.1"/>
    <property type="molecule type" value="Genomic_DNA"/>
</dbReference>
<evidence type="ECO:0000256" key="9">
    <source>
        <dbReference type="ARBA" id="ARBA00050665"/>
    </source>
</evidence>
<feature type="active site" evidence="10 12">
    <location>
        <position position="751"/>
    </location>
</feature>
<dbReference type="InterPro" id="IPR027065">
    <property type="entry name" value="Lon_Prtase"/>
</dbReference>
<dbReference type="GO" id="GO:0006515">
    <property type="term" value="P:protein quality control for misfolded or incompletely synthesized proteins"/>
    <property type="evidence" value="ECO:0007669"/>
    <property type="project" value="UniProtKB-UniRule"/>
</dbReference>
<organism evidence="18 19">
    <name type="scientific">Tectimicrobiota bacterium</name>
    <dbReference type="NCBI Taxonomy" id="2528274"/>
    <lineage>
        <taxon>Bacteria</taxon>
        <taxon>Pseudomonadati</taxon>
        <taxon>Nitrospinota/Tectimicrobiota group</taxon>
        <taxon>Candidatus Tectimicrobiota</taxon>
    </lineage>
</organism>
<evidence type="ECO:0000256" key="5">
    <source>
        <dbReference type="ARBA" id="ARBA00022801"/>
    </source>
</evidence>
<dbReference type="InterPro" id="IPR027417">
    <property type="entry name" value="P-loop_NTPase"/>
</dbReference>